<keyword evidence="1" id="KW-0732">Signal</keyword>
<sequence length="397" mass="43045">MLRTIAISVVTVAGALSAAGQANDVNDVISAYNDAAATGSAAERSAAARALGAAAMANPDRDDAGLLAYEAGQSLCVYDACDGTPQLAAFAATADIPANAVPPAHIAILGAYADWKASPGGQSRDALDAALQAGVDSGVSLLTLTAYQARYLHDFERSDYREAEINARQAAEHFAPFKDMIGKNWSDAAIAGIIAGFNRNPDTQDVVEMAEHRVALAKLSSEMSETPDWLDRHRHLAHAWQLAMHAYYRSGGGRRQTGSRLQGPDPEELETVVNSILRKMRDYPKIRTRVVSAEEYNAREGKLPFCSGEFDMTPQLRYPMRASQRGMYGAVLARINVKDLQVSDVEILAAVPHSTFEDRARETIMKWRWEVSSGTPGETCRTDHSNIFIPLVFAMES</sequence>
<protein>
    <recommendedName>
        <fullName evidence="2">TonB C-terminal domain-containing protein</fullName>
    </recommendedName>
</protein>
<dbReference type="AlphaFoldDB" id="A0A399RP26"/>
<dbReference type="EMBL" id="QWGA01000003">
    <property type="protein sequence ID" value="RIJ32083.1"/>
    <property type="molecule type" value="Genomic_DNA"/>
</dbReference>
<evidence type="ECO:0000313" key="3">
    <source>
        <dbReference type="EMBL" id="RIJ32083.1"/>
    </source>
</evidence>
<dbReference type="RefSeq" id="WP_119453570.1">
    <property type="nucleotide sequence ID" value="NZ_QWGA01000003.1"/>
</dbReference>
<dbReference type="SUPFAM" id="SSF74653">
    <property type="entry name" value="TolA/TonB C-terminal domain"/>
    <property type="match status" value="1"/>
</dbReference>
<dbReference type="Gene3D" id="3.30.2420.10">
    <property type="entry name" value="TonB"/>
    <property type="match status" value="1"/>
</dbReference>
<evidence type="ECO:0000259" key="2">
    <source>
        <dbReference type="PROSITE" id="PS52015"/>
    </source>
</evidence>
<dbReference type="PROSITE" id="PS52015">
    <property type="entry name" value="TONB_CTD"/>
    <property type="match status" value="1"/>
</dbReference>
<comment type="caution">
    <text evidence="3">The sequence shown here is derived from an EMBL/GenBank/DDBJ whole genome shotgun (WGS) entry which is preliminary data.</text>
</comment>
<dbReference type="OrthoDB" id="7624742at2"/>
<accession>A0A399RP26</accession>
<organism evidence="3 4">
    <name type="scientific">Henriciella algicola</name>
    <dbReference type="NCBI Taxonomy" id="1608422"/>
    <lineage>
        <taxon>Bacteria</taxon>
        <taxon>Pseudomonadati</taxon>
        <taxon>Pseudomonadota</taxon>
        <taxon>Alphaproteobacteria</taxon>
        <taxon>Hyphomonadales</taxon>
        <taxon>Hyphomonadaceae</taxon>
        <taxon>Henriciella</taxon>
    </lineage>
</organism>
<dbReference type="Pfam" id="PF03544">
    <property type="entry name" value="TonB_C"/>
    <property type="match status" value="1"/>
</dbReference>
<dbReference type="InterPro" id="IPR037682">
    <property type="entry name" value="TonB_C"/>
</dbReference>
<proteinExistence type="predicted"/>
<evidence type="ECO:0000256" key="1">
    <source>
        <dbReference type="SAM" id="SignalP"/>
    </source>
</evidence>
<keyword evidence="4" id="KW-1185">Reference proteome</keyword>
<evidence type="ECO:0000313" key="4">
    <source>
        <dbReference type="Proteomes" id="UP000265845"/>
    </source>
</evidence>
<feature type="signal peptide" evidence="1">
    <location>
        <begin position="1"/>
        <end position="22"/>
    </location>
</feature>
<feature type="domain" description="TonB C-terminal" evidence="2">
    <location>
        <begin position="303"/>
        <end position="397"/>
    </location>
</feature>
<feature type="chain" id="PRO_5017402297" description="TonB C-terminal domain-containing protein" evidence="1">
    <location>
        <begin position="23"/>
        <end position="397"/>
    </location>
</feature>
<name>A0A399RP26_9PROT</name>
<dbReference type="GO" id="GO:0055085">
    <property type="term" value="P:transmembrane transport"/>
    <property type="evidence" value="ECO:0007669"/>
    <property type="project" value="InterPro"/>
</dbReference>
<gene>
    <name evidence="3" type="ORF">D1222_07580</name>
</gene>
<reference evidence="3 4" key="1">
    <citation type="submission" date="2018-08" db="EMBL/GenBank/DDBJ databases">
        <title>Henriciella mobilis sp. nov., isolated from seawater.</title>
        <authorList>
            <person name="Cheng H."/>
            <person name="Wu Y.-H."/>
            <person name="Xu X.-W."/>
            <person name="Guo L.-L."/>
        </authorList>
    </citation>
    <scope>NUCLEOTIDE SEQUENCE [LARGE SCALE GENOMIC DNA]</scope>
    <source>
        <strain evidence="3 4">CCUG67844</strain>
    </source>
</reference>
<dbReference type="Proteomes" id="UP000265845">
    <property type="component" value="Unassembled WGS sequence"/>
</dbReference>